<feature type="domain" description="HAM1-like N-terminal" evidence="1">
    <location>
        <begin position="41"/>
        <end position="202"/>
    </location>
</feature>
<feature type="domain" description="HAM1-like N-terminal" evidence="1">
    <location>
        <begin position="255"/>
        <end position="569"/>
    </location>
</feature>
<proteinExistence type="predicted"/>
<reference evidence="3" key="1">
    <citation type="submission" date="2024-04" db="EMBL/GenBank/DDBJ databases">
        <authorList>
            <person name="Shaw F."/>
            <person name="Minotto A."/>
        </authorList>
    </citation>
    <scope>NUCLEOTIDE SEQUENCE [LARGE SCALE GENOMIC DNA]</scope>
</reference>
<organism evidence="2 3">
    <name type="scientific">Somion occarium</name>
    <dbReference type="NCBI Taxonomy" id="3059160"/>
    <lineage>
        <taxon>Eukaryota</taxon>
        <taxon>Fungi</taxon>
        <taxon>Dikarya</taxon>
        <taxon>Basidiomycota</taxon>
        <taxon>Agaricomycotina</taxon>
        <taxon>Agaricomycetes</taxon>
        <taxon>Polyporales</taxon>
        <taxon>Cerrenaceae</taxon>
        <taxon>Somion</taxon>
    </lineage>
</organism>
<gene>
    <name evidence="2" type="ORF">GFSPODELE1_LOCUS5658</name>
</gene>
<sequence>MNLFCCCRRRRSPENDPLLPKHGVRSALHRPSQSQLNKITEVFGALQAGKYPSQTQLNDALRALLSSELLAHSDRSRLSETSKELLLDIRGFIQVLIQIGMEKNDDDKIQDFMYRLKHIESEALHADVVVDVSTTTSQPEVETTARTLPSEEEAKNDGRILLNSLFTLLRLLITASVFRFMLLDILKVVREVLADTAADVGQIAQQVEVAAELAEETIRPDAEGCPSLDNVTNEDFENALEGAGRDARGATATAASQGPEQVKAAAMIRIQKAIAQAHTNSTYRSALRNLHTLFRKYASKVTILLNTAQDAATASKSSTPPTLTPIIWSDDPNVAQALSDLDTLLTRFASGRSPVALTDALYQVIWDVTNIPTEVASLSSGEQDQIRVFLQELGAWLDRALCDSKYVTSTTGKEQLENLYDRARGFVRSKSALDVKIVRDIRSLVDETDSFLTALCSDPSTLKLIQSLDRVGTSLPGFFASLANTAVSQGLQLASVSRQKAVQVRDELLRDVLTWFLPRLLAMVKVLPMPRLEYRDQTIDAAIDALLLTSSAGTSLLPDHVRVHSYNEIALDYTECTPPSSADLAPPESVLHLPEAVQSNLSTCTRMRVHLDGIRVAAWDIGYYVRYKGPLRLGYEDEGLVNAELGDIGKRGSRGSGGISVDVELEIQTEPTKSVYGGPLFEVKDIRVDIPRLSFSLSHTKHPIINTLIMKPLASSLGRPVARYYLTHQLRNALEGLSRLAAEFLEMSNRLASDRSTAPSDPTLDDYWTALLRVVNASWSHSDVSNGGAGDVRDNAAPETYSKITAKGVIRTTVHPSDSSGEQTSTLAVGVGAQILPGKGGPHDSKDYEYAPKDMAREALDEIQDAVDKGSKQVQELGRSVTEVRQKGRNQALANRGGGAVPLISIDQDFNVSCGSDIVVDVDAIEWNNCHVGNAAE</sequence>
<accession>A0ABP1DG05</accession>
<dbReference type="PANTHER" id="PTHR31138">
    <property type="entry name" value="CHROMOSOME 19, WHOLE GENOME SHOTGUN SEQUENCE"/>
    <property type="match status" value="1"/>
</dbReference>
<evidence type="ECO:0000259" key="1">
    <source>
        <dbReference type="Pfam" id="PF19343"/>
    </source>
</evidence>
<protein>
    <recommendedName>
        <fullName evidence="1">HAM1-like N-terminal domain-containing protein</fullName>
    </recommendedName>
</protein>
<dbReference type="Proteomes" id="UP001497453">
    <property type="component" value="Chromosome 4"/>
</dbReference>
<evidence type="ECO:0000313" key="2">
    <source>
        <dbReference type="EMBL" id="CAL1705953.1"/>
    </source>
</evidence>
<dbReference type="EMBL" id="OZ037947">
    <property type="protein sequence ID" value="CAL1705953.1"/>
    <property type="molecule type" value="Genomic_DNA"/>
</dbReference>
<evidence type="ECO:0000313" key="3">
    <source>
        <dbReference type="Proteomes" id="UP001497453"/>
    </source>
</evidence>
<dbReference type="Pfam" id="PF19343">
    <property type="entry name" value="HAM1_N"/>
    <property type="match status" value="2"/>
</dbReference>
<keyword evidence="3" id="KW-1185">Reference proteome</keyword>
<dbReference type="PANTHER" id="PTHR31138:SF1">
    <property type="entry name" value="PDZ DOMAIN-CONTAINING PROTEIN"/>
    <property type="match status" value="1"/>
</dbReference>
<dbReference type="InterPro" id="IPR045967">
    <property type="entry name" value="HAM1-like_N"/>
</dbReference>
<name>A0ABP1DG05_9APHY</name>